<accession>A0A9P1ID92</accession>
<comment type="caution">
    <text evidence="3">The sequence shown here is derived from an EMBL/GenBank/DDBJ whole genome shotgun (WGS) entry which is preliminary data.</text>
</comment>
<organism evidence="3 4">
    <name type="scientific">Caenorhabditis angaria</name>
    <dbReference type="NCBI Taxonomy" id="860376"/>
    <lineage>
        <taxon>Eukaryota</taxon>
        <taxon>Metazoa</taxon>
        <taxon>Ecdysozoa</taxon>
        <taxon>Nematoda</taxon>
        <taxon>Chromadorea</taxon>
        <taxon>Rhabditida</taxon>
        <taxon>Rhabditina</taxon>
        <taxon>Rhabditomorpha</taxon>
        <taxon>Rhabditoidea</taxon>
        <taxon>Rhabditidae</taxon>
        <taxon>Peloderinae</taxon>
        <taxon>Caenorhabditis</taxon>
    </lineage>
</organism>
<reference evidence="3" key="1">
    <citation type="submission" date="2022-11" db="EMBL/GenBank/DDBJ databases">
        <authorList>
            <person name="Kikuchi T."/>
        </authorList>
    </citation>
    <scope>NUCLEOTIDE SEQUENCE</scope>
    <source>
        <strain evidence="3">PS1010</strain>
    </source>
</reference>
<gene>
    <name evidence="3" type="ORF">CAMP_LOCUS5741</name>
</gene>
<proteinExistence type="predicted"/>
<sequence>MQFPIVFFTFFLISQVAAEPEPGGGLKFGHHPELYGTGDKYDEPTTTTPKPTTRQAPAPQQQQVPRQEPGPSPRREQAQRQRINHFLGRIRVIFRYKKLRGKVCSMVFSRKYLI</sequence>
<evidence type="ECO:0000256" key="2">
    <source>
        <dbReference type="SAM" id="SignalP"/>
    </source>
</evidence>
<feature type="chain" id="PRO_5040156641" evidence="2">
    <location>
        <begin position="19"/>
        <end position="114"/>
    </location>
</feature>
<keyword evidence="2" id="KW-0732">Signal</keyword>
<name>A0A9P1ID92_9PELO</name>
<protein>
    <submittedName>
        <fullName evidence="3">Uncharacterized protein</fullName>
    </submittedName>
</protein>
<feature type="region of interest" description="Disordered" evidence="1">
    <location>
        <begin position="22"/>
        <end position="79"/>
    </location>
</feature>
<evidence type="ECO:0000313" key="3">
    <source>
        <dbReference type="EMBL" id="CAI5443104.1"/>
    </source>
</evidence>
<dbReference type="Proteomes" id="UP001152747">
    <property type="component" value="Unassembled WGS sequence"/>
</dbReference>
<feature type="compositionally biased region" description="Low complexity" evidence="1">
    <location>
        <begin position="44"/>
        <end position="67"/>
    </location>
</feature>
<dbReference type="AlphaFoldDB" id="A0A9P1ID92"/>
<dbReference type="EMBL" id="CANHGI010000002">
    <property type="protein sequence ID" value="CAI5443104.1"/>
    <property type="molecule type" value="Genomic_DNA"/>
</dbReference>
<evidence type="ECO:0000313" key="4">
    <source>
        <dbReference type="Proteomes" id="UP001152747"/>
    </source>
</evidence>
<keyword evidence="4" id="KW-1185">Reference proteome</keyword>
<evidence type="ECO:0000256" key="1">
    <source>
        <dbReference type="SAM" id="MobiDB-lite"/>
    </source>
</evidence>
<feature type="signal peptide" evidence="2">
    <location>
        <begin position="1"/>
        <end position="18"/>
    </location>
</feature>